<comment type="caution">
    <text evidence="4">The sequence shown here is derived from an EMBL/GenBank/DDBJ whole genome shotgun (WGS) entry which is preliminary data.</text>
</comment>
<gene>
    <name evidence="4" type="ORF">FGL95_31615</name>
</gene>
<dbReference type="InterPro" id="IPR001647">
    <property type="entry name" value="HTH_TetR"/>
</dbReference>
<sequence length="213" mass="22967">MPVGVDGSSRVEKPRTKVWRGQTFDDRVLDRRQSLLRAGFELLGDDGVSGVTMRAVCRRAELSPRYFYESFTNTDELVVAVYDACNAELGTAIAAVGSREEMSATVAAALDVAVGFFDADTRRVRILLREPLTSQLLTDRRAAVLPDFLTTLASALSPAASKAGRTELALAGSALSGALVSLVLDWTDGRLPVTEKQLADYATRLVVATMINL</sequence>
<dbReference type="SUPFAM" id="SSF46689">
    <property type="entry name" value="Homeodomain-like"/>
    <property type="match status" value="1"/>
</dbReference>
<evidence type="ECO:0000313" key="5">
    <source>
        <dbReference type="Proteomes" id="UP000535543"/>
    </source>
</evidence>
<evidence type="ECO:0000259" key="3">
    <source>
        <dbReference type="PROSITE" id="PS50977"/>
    </source>
</evidence>
<dbReference type="PANTHER" id="PTHR30055">
    <property type="entry name" value="HTH-TYPE TRANSCRIPTIONAL REGULATOR RUTR"/>
    <property type="match status" value="1"/>
</dbReference>
<dbReference type="GO" id="GO:0000976">
    <property type="term" value="F:transcription cis-regulatory region binding"/>
    <property type="evidence" value="ECO:0007669"/>
    <property type="project" value="TreeGrafter"/>
</dbReference>
<name>A0A848KLN7_9NOCA</name>
<dbReference type="PROSITE" id="PS50977">
    <property type="entry name" value="HTH_TETR_2"/>
    <property type="match status" value="1"/>
</dbReference>
<dbReference type="GO" id="GO:0003700">
    <property type="term" value="F:DNA-binding transcription factor activity"/>
    <property type="evidence" value="ECO:0007669"/>
    <property type="project" value="TreeGrafter"/>
</dbReference>
<dbReference type="InterPro" id="IPR050109">
    <property type="entry name" value="HTH-type_TetR-like_transc_reg"/>
</dbReference>
<dbReference type="InterPro" id="IPR009057">
    <property type="entry name" value="Homeodomain-like_sf"/>
</dbReference>
<feature type="DNA-binding region" description="H-T-H motif" evidence="2">
    <location>
        <begin position="52"/>
        <end position="71"/>
    </location>
</feature>
<evidence type="ECO:0000313" key="4">
    <source>
        <dbReference type="EMBL" id="NMN99575.1"/>
    </source>
</evidence>
<organism evidence="4 5">
    <name type="scientific">Antrihabitans stalactiti</name>
    <dbReference type="NCBI Taxonomy" id="2584121"/>
    <lineage>
        <taxon>Bacteria</taxon>
        <taxon>Bacillati</taxon>
        <taxon>Actinomycetota</taxon>
        <taxon>Actinomycetes</taxon>
        <taxon>Mycobacteriales</taxon>
        <taxon>Nocardiaceae</taxon>
        <taxon>Antrihabitans</taxon>
    </lineage>
</organism>
<evidence type="ECO:0000256" key="2">
    <source>
        <dbReference type="PROSITE-ProRule" id="PRU00335"/>
    </source>
</evidence>
<evidence type="ECO:0000256" key="1">
    <source>
        <dbReference type="ARBA" id="ARBA00023125"/>
    </source>
</evidence>
<dbReference type="Gene3D" id="1.10.357.10">
    <property type="entry name" value="Tetracycline Repressor, domain 2"/>
    <property type="match status" value="1"/>
</dbReference>
<dbReference type="EMBL" id="VCQU01000020">
    <property type="protein sequence ID" value="NMN99575.1"/>
    <property type="molecule type" value="Genomic_DNA"/>
</dbReference>
<protein>
    <submittedName>
        <fullName evidence="4">TetR/AcrR family transcriptional regulator</fullName>
    </submittedName>
</protein>
<dbReference type="AlphaFoldDB" id="A0A848KLN7"/>
<dbReference type="Proteomes" id="UP000535543">
    <property type="component" value="Unassembled WGS sequence"/>
</dbReference>
<proteinExistence type="predicted"/>
<dbReference type="PANTHER" id="PTHR30055:SF209">
    <property type="entry name" value="POSSIBLE TRANSCRIPTIONAL REGULATORY PROTEIN (PROBABLY TETR-FAMILY)"/>
    <property type="match status" value="1"/>
</dbReference>
<accession>A0A848KLN7</accession>
<dbReference type="Pfam" id="PF00440">
    <property type="entry name" value="TetR_N"/>
    <property type="match status" value="1"/>
</dbReference>
<feature type="domain" description="HTH tetR-type" evidence="3">
    <location>
        <begin position="29"/>
        <end position="89"/>
    </location>
</feature>
<reference evidence="4 5" key="2">
    <citation type="submission" date="2020-06" db="EMBL/GenBank/DDBJ databases">
        <title>Antribacter stalactiti gen. nov., sp. nov., a new member of the family Nacardiaceae isolated from a cave.</title>
        <authorList>
            <person name="Kim I.S."/>
        </authorList>
    </citation>
    <scope>NUCLEOTIDE SEQUENCE [LARGE SCALE GENOMIC DNA]</scope>
    <source>
        <strain evidence="4 5">YC2-7</strain>
    </source>
</reference>
<reference evidence="4 5" key="1">
    <citation type="submission" date="2019-05" db="EMBL/GenBank/DDBJ databases">
        <authorList>
            <person name="Lee S.D."/>
        </authorList>
    </citation>
    <scope>NUCLEOTIDE SEQUENCE [LARGE SCALE GENOMIC DNA]</scope>
    <source>
        <strain evidence="4 5">YC2-7</strain>
    </source>
</reference>
<keyword evidence="5" id="KW-1185">Reference proteome</keyword>
<keyword evidence="1 2" id="KW-0238">DNA-binding</keyword>